<dbReference type="PIRSF" id="PIRSF006413">
    <property type="entry name" value="IF-6"/>
    <property type="match status" value="1"/>
</dbReference>
<dbReference type="OrthoDB" id="33582at2157"/>
<dbReference type="InterPro" id="IPR002769">
    <property type="entry name" value="eIF6"/>
</dbReference>
<dbReference type="SUPFAM" id="SSF55909">
    <property type="entry name" value="Pentein"/>
    <property type="match status" value="1"/>
</dbReference>
<dbReference type="KEGG" id="mev:Metev_0734"/>
<dbReference type="STRING" id="644295.Metev_0734"/>
<protein>
    <recommendedName>
        <fullName evidence="3">Translation initiation factor 6</fullName>
        <shortName evidence="3">aIF-6</shortName>
    </recommendedName>
</protein>
<evidence type="ECO:0000256" key="1">
    <source>
        <dbReference type="ARBA" id="ARBA00022540"/>
    </source>
</evidence>
<keyword evidence="2 3" id="KW-0648">Protein biosynthesis</keyword>
<evidence type="ECO:0000256" key="2">
    <source>
        <dbReference type="ARBA" id="ARBA00022917"/>
    </source>
</evidence>
<keyword evidence="1 3" id="KW-0396">Initiation factor</keyword>
<evidence type="ECO:0000256" key="3">
    <source>
        <dbReference type="HAMAP-Rule" id="MF_00032"/>
    </source>
</evidence>
<evidence type="ECO:0000313" key="5">
    <source>
        <dbReference type="Proteomes" id="UP000000391"/>
    </source>
</evidence>
<gene>
    <name evidence="3" type="primary">eif6</name>
    <name evidence="4" type="ordered locus">Metev_0734</name>
</gene>
<dbReference type="Proteomes" id="UP000000391">
    <property type="component" value="Chromosome"/>
</dbReference>
<dbReference type="SMART" id="SM00654">
    <property type="entry name" value="eIF6"/>
    <property type="match status" value="1"/>
</dbReference>
<dbReference type="GeneID" id="9346355"/>
<dbReference type="Pfam" id="PF01912">
    <property type="entry name" value="eIF-6"/>
    <property type="match status" value="1"/>
</dbReference>
<dbReference type="GO" id="GO:0003743">
    <property type="term" value="F:translation initiation factor activity"/>
    <property type="evidence" value="ECO:0007669"/>
    <property type="project" value="UniProtKB-UniRule"/>
</dbReference>
<dbReference type="AlphaFoldDB" id="D7E711"/>
<name>D7E711_METEZ</name>
<organism evidence="4 5">
    <name type="scientific">Methanohalobium evestigatum (strain ATCC BAA-1072 / DSM 3721 / NBRC 107634 / OCM 161 / Z-7303)</name>
    <dbReference type="NCBI Taxonomy" id="644295"/>
    <lineage>
        <taxon>Archaea</taxon>
        <taxon>Methanobacteriati</taxon>
        <taxon>Methanobacteriota</taxon>
        <taxon>Stenosarchaea group</taxon>
        <taxon>Methanomicrobia</taxon>
        <taxon>Methanosarcinales</taxon>
        <taxon>Methanosarcinaceae</taxon>
        <taxon>Methanohalobium</taxon>
    </lineage>
</organism>
<dbReference type="GO" id="GO:0043022">
    <property type="term" value="F:ribosome binding"/>
    <property type="evidence" value="ECO:0007669"/>
    <property type="project" value="InterPro"/>
</dbReference>
<dbReference type="NCBIfam" id="NF003130">
    <property type="entry name" value="PRK04046.2-1"/>
    <property type="match status" value="1"/>
</dbReference>
<dbReference type="NCBIfam" id="TIGR00323">
    <property type="entry name" value="eIF-6"/>
    <property type="match status" value="1"/>
</dbReference>
<reference evidence="4 5" key="1">
    <citation type="submission" date="2010-06" db="EMBL/GenBank/DDBJ databases">
        <title>Complete sequence chromosome of Methanohalobium evestigatum Z-7303.</title>
        <authorList>
            <consortium name="US DOE Joint Genome Institute"/>
            <person name="Lucas S."/>
            <person name="Copeland A."/>
            <person name="Lapidus A."/>
            <person name="Cheng J.-F."/>
            <person name="Bruce D."/>
            <person name="Goodwin L."/>
            <person name="Pitluck S."/>
            <person name="Saunders E."/>
            <person name="Detter J.C."/>
            <person name="Han C."/>
            <person name="Tapia R."/>
            <person name="Land M."/>
            <person name="Hauser L."/>
            <person name="Kyrpides N."/>
            <person name="Mikhailova N."/>
            <person name="Sieprawska-Lupa M."/>
            <person name="Whitman W.B."/>
            <person name="Anderson I."/>
            <person name="Woyke T."/>
        </authorList>
    </citation>
    <scope>NUCLEOTIDE SEQUENCE [LARGE SCALE GENOMIC DNA]</scope>
    <source>
        <strain evidence="5">ATCC BAA-1072 / DSM 3721 / NBRC 107634 / OCM 161 / Z-7303</strain>
    </source>
</reference>
<accession>D7E711</accession>
<dbReference type="PANTHER" id="PTHR10784">
    <property type="entry name" value="TRANSLATION INITIATION FACTOR 6"/>
    <property type="match status" value="1"/>
</dbReference>
<comment type="function">
    <text evidence="3">Binds to the 50S ribosomal subunit and prevents its association with the 30S ribosomal subunit to form the 70S initiation complex.</text>
</comment>
<evidence type="ECO:0000313" key="4">
    <source>
        <dbReference type="EMBL" id="ADI73635.1"/>
    </source>
</evidence>
<dbReference type="HOGENOM" id="CLU_071894_1_0_2"/>
<dbReference type="HAMAP" id="MF_00032">
    <property type="entry name" value="eIF_6"/>
    <property type="match status" value="1"/>
</dbReference>
<sequence>MTRTLNILDNPVIGVFATCTEELAIVPTGTKEKTIKSIEDSLQVQVISTLISGSTVVGSLVSGNSHGLLIPRYGNEDDLKDTDVTVSTVPSNLTAIGNTVLANDSAALVHPNFSDKSIEVISETLGVNAERGTIAGIKAVGMAGVANNNGILVHPNTTPSEMSQLEKLFDLPIDVGTVNYGSQMVGSGVIANTSGYLAGYETTGYELGRIEDVLGFI</sequence>
<keyword evidence="5" id="KW-1185">Reference proteome</keyword>
<dbReference type="EMBL" id="CP002069">
    <property type="protein sequence ID" value="ADI73635.1"/>
    <property type="molecule type" value="Genomic_DNA"/>
</dbReference>
<dbReference type="Gene3D" id="3.75.10.10">
    <property type="entry name" value="L-arginine/glycine Amidinotransferase, Chain A"/>
    <property type="match status" value="1"/>
</dbReference>
<dbReference type="GO" id="GO:0042256">
    <property type="term" value="P:cytosolic ribosome assembly"/>
    <property type="evidence" value="ECO:0007669"/>
    <property type="project" value="InterPro"/>
</dbReference>
<dbReference type="RefSeq" id="WP_013194203.1">
    <property type="nucleotide sequence ID" value="NC_014253.1"/>
</dbReference>
<comment type="similarity">
    <text evidence="3">Belongs to the eIF-6 family.</text>
</comment>
<proteinExistence type="inferred from homology"/>